<dbReference type="PANTHER" id="PTHR46845">
    <property type="entry name" value="INSULIN-LIKE GROWTH FACTOR I"/>
    <property type="match status" value="1"/>
</dbReference>
<dbReference type="GO" id="GO:0051897">
    <property type="term" value="P:positive regulation of phosphatidylinositol 3-kinase/protein kinase B signal transduction"/>
    <property type="evidence" value="ECO:0007669"/>
    <property type="project" value="TreeGrafter"/>
</dbReference>
<feature type="chain" id="PRO_5017062929" evidence="6">
    <location>
        <begin position="25"/>
        <end position="126"/>
    </location>
</feature>
<keyword evidence="2" id="KW-0165">Cleavage on pair of basic residues</keyword>
<dbReference type="PRINTS" id="PR00276">
    <property type="entry name" value="INSULINFAMLY"/>
</dbReference>
<dbReference type="Pfam" id="PF00049">
    <property type="entry name" value="Insulin"/>
    <property type="match status" value="1"/>
</dbReference>
<dbReference type="GO" id="GO:0008284">
    <property type="term" value="P:positive regulation of cell population proliferation"/>
    <property type="evidence" value="ECO:0007669"/>
    <property type="project" value="TreeGrafter"/>
</dbReference>
<reference evidence="8" key="1">
    <citation type="submission" date="2017-08" db="EMBL/GenBank/DDBJ databases">
        <title>Molecular cloning and characterization of neuropeptides and G-protein coupled receptors (GPCRs) for neuropeptides in the small brown planthopper Laodelphax striatellus.</title>
        <authorList>
            <person name="Liu X.G."/>
            <person name="Ji Y.J."/>
            <person name="Wei J.Z."/>
            <person name="Du M.F."/>
            <person name="An S.H."/>
        </authorList>
    </citation>
    <scope>NUCLEOTIDE SEQUENCE</scope>
</reference>
<evidence type="ECO:0000256" key="6">
    <source>
        <dbReference type="SAM" id="SignalP"/>
    </source>
</evidence>
<dbReference type="GO" id="GO:0005615">
    <property type="term" value="C:extracellular space"/>
    <property type="evidence" value="ECO:0007669"/>
    <property type="project" value="TreeGrafter"/>
</dbReference>
<dbReference type="SMART" id="SM00078">
    <property type="entry name" value="IlGF"/>
    <property type="match status" value="1"/>
</dbReference>
<evidence type="ECO:0000256" key="5">
    <source>
        <dbReference type="RuleBase" id="RU000406"/>
    </source>
</evidence>
<dbReference type="GO" id="GO:0005179">
    <property type="term" value="F:hormone activity"/>
    <property type="evidence" value="ECO:0007669"/>
    <property type="project" value="InterPro"/>
</dbReference>
<dbReference type="SUPFAM" id="SSF56994">
    <property type="entry name" value="Insulin-like"/>
    <property type="match status" value="1"/>
</dbReference>
<feature type="domain" description="Insulin-like" evidence="7">
    <location>
        <begin position="29"/>
        <end position="87"/>
    </location>
</feature>
<evidence type="ECO:0000259" key="7">
    <source>
        <dbReference type="SMART" id="SM00078"/>
    </source>
</evidence>
<keyword evidence="4" id="KW-1015">Disulfide bond</keyword>
<evidence type="ECO:0000256" key="3">
    <source>
        <dbReference type="ARBA" id="ARBA00022729"/>
    </source>
</evidence>
<dbReference type="GO" id="GO:0005159">
    <property type="term" value="F:insulin-like growth factor receptor binding"/>
    <property type="evidence" value="ECO:0007669"/>
    <property type="project" value="TreeGrafter"/>
</dbReference>
<comment type="subcellular location">
    <subcellularLocation>
        <location evidence="5">Secreted</location>
    </subcellularLocation>
</comment>
<evidence type="ECO:0000313" key="8">
    <source>
        <dbReference type="EMBL" id="AXF48194.1"/>
    </source>
</evidence>
<name>A0A345BEE2_LAOST</name>
<dbReference type="InterPro" id="IPR022352">
    <property type="entry name" value="Ins/IGF/rlx"/>
</dbReference>
<dbReference type="EMBL" id="MF765474">
    <property type="protein sequence ID" value="AXF48194.1"/>
    <property type="molecule type" value="mRNA"/>
</dbReference>
<dbReference type="PANTHER" id="PTHR46845:SF1">
    <property type="entry name" value="INSULIN-LIKE GROWTH FACTOR I"/>
    <property type="match status" value="1"/>
</dbReference>
<protein>
    <submittedName>
        <fullName evidence="8">Insulin-like peptide 4</fullName>
    </submittedName>
</protein>
<dbReference type="CDD" id="cd04366">
    <property type="entry name" value="IlGF_insulin_bombyxin_like"/>
    <property type="match status" value="1"/>
</dbReference>
<accession>A0A345BEE2</accession>
<dbReference type="InterPro" id="IPR016179">
    <property type="entry name" value="Insulin-like"/>
</dbReference>
<dbReference type="Gene3D" id="1.10.100.10">
    <property type="entry name" value="Insulin-like"/>
    <property type="match status" value="1"/>
</dbReference>
<dbReference type="GO" id="GO:0043066">
    <property type="term" value="P:negative regulation of apoptotic process"/>
    <property type="evidence" value="ECO:0007669"/>
    <property type="project" value="TreeGrafter"/>
</dbReference>
<evidence type="ECO:0000256" key="4">
    <source>
        <dbReference type="ARBA" id="ARBA00023157"/>
    </source>
</evidence>
<comment type="similarity">
    <text evidence="1 5">Belongs to the insulin family.</text>
</comment>
<proteinExistence type="evidence at transcript level"/>
<sequence>MDSWLLLLSAAVALSCLLPTAVHSFPQEYRKCGDGLANMLALVCRGRGYNAFFPQNDNVAGRNRRGIGIVDECCRSSCSLNTVLQYCGPLTSTETPPNSVIKKRSDSDWVLETNSEGTEIQKALKC</sequence>
<dbReference type="AlphaFoldDB" id="A0A345BEE2"/>
<dbReference type="GO" id="GO:0048009">
    <property type="term" value="P:insulin-like growth factor receptor signaling pathway"/>
    <property type="evidence" value="ECO:0007669"/>
    <property type="project" value="TreeGrafter"/>
</dbReference>
<organism evidence="8">
    <name type="scientific">Laodelphax striatellus</name>
    <name type="common">Small brown planthopper</name>
    <name type="synonym">Delphax striatella</name>
    <dbReference type="NCBI Taxonomy" id="195883"/>
    <lineage>
        <taxon>Eukaryota</taxon>
        <taxon>Metazoa</taxon>
        <taxon>Ecdysozoa</taxon>
        <taxon>Arthropoda</taxon>
        <taxon>Hexapoda</taxon>
        <taxon>Insecta</taxon>
        <taxon>Pterygota</taxon>
        <taxon>Neoptera</taxon>
        <taxon>Paraneoptera</taxon>
        <taxon>Hemiptera</taxon>
        <taxon>Auchenorrhyncha</taxon>
        <taxon>Fulgoroidea</taxon>
        <taxon>Delphacidae</taxon>
        <taxon>Criomorphinae</taxon>
        <taxon>Laodelphax</taxon>
    </lineage>
</organism>
<feature type="signal peptide" evidence="6">
    <location>
        <begin position="1"/>
        <end position="24"/>
    </location>
</feature>
<dbReference type="InterPro" id="IPR036438">
    <property type="entry name" value="Insulin-like_sf"/>
</dbReference>
<gene>
    <name evidence="8" type="primary">ILP4</name>
</gene>
<keyword evidence="3 6" id="KW-0732">Signal</keyword>
<dbReference type="InterPro" id="IPR022353">
    <property type="entry name" value="Insulin_CS"/>
</dbReference>
<keyword evidence="5" id="KW-0964">Secreted</keyword>
<evidence type="ECO:0000256" key="2">
    <source>
        <dbReference type="ARBA" id="ARBA00022685"/>
    </source>
</evidence>
<dbReference type="GO" id="GO:0008283">
    <property type="term" value="P:cell population proliferation"/>
    <property type="evidence" value="ECO:0007669"/>
    <property type="project" value="TreeGrafter"/>
</dbReference>
<dbReference type="PROSITE" id="PS00262">
    <property type="entry name" value="INSULIN"/>
    <property type="match status" value="1"/>
</dbReference>
<evidence type="ECO:0000256" key="1">
    <source>
        <dbReference type="ARBA" id="ARBA00009034"/>
    </source>
</evidence>